<feature type="active site" description="Nucleophile" evidence="4">
    <location>
        <position position="7"/>
    </location>
</feature>
<evidence type="ECO:0000256" key="1">
    <source>
        <dbReference type="ARBA" id="ARBA00011063"/>
    </source>
</evidence>
<dbReference type="OrthoDB" id="9784339at2"/>
<dbReference type="InterPro" id="IPR036196">
    <property type="entry name" value="Ptyr_pPase_sf"/>
</dbReference>
<keyword evidence="2" id="KW-0378">Hydrolase</keyword>
<feature type="domain" description="Phosphotyrosine protein phosphatase I" evidence="5">
    <location>
        <begin position="1"/>
        <end position="144"/>
    </location>
</feature>
<dbReference type="PANTHER" id="PTHR11717">
    <property type="entry name" value="LOW MOLECULAR WEIGHT PROTEIN TYROSINE PHOSPHATASE"/>
    <property type="match status" value="1"/>
</dbReference>
<dbReference type="CDD" id="cd16344">
    <property type="entry name" value="LMWPAP"/>
    <property type="match status" value="1"/>
</dbReference>
<evidence type="ECO:0000313" key="6">
    <source>
        <dbReference type="EMBL" id="TDT62381.1"/>
    </source>
</evidence>
<dbReference type="EMBL" id="SOAZ01000004">
    <property type="protein sequence ID" value="TDT62381.1"/>
    <property type="molecule type" value="Genomic_DNA"/>
</dbReference>
<evidence type="ECO:0000256" key="3">
    <source>
        <dbReference type="ARBA" id="ARBA00022912"/>
    </source>
</evidence>
<name>A0A4R7KT41_9CLOT</name>
<dbReference type="InterPro" id="IPR017867">
    <property type="entry name" value="Tyr_phospatase_low_mol_wt"/>
</dbReference>
<evidence type="ECO:0000256" key="4">
    <source>
        <dbReference type="PIRSR" id="PIRSR617867-1"/>
    </source>
</evidence>
<keyword evidence="7" id="KW-1185">Reference proteome</keyword>
<dbReference type="RefSeq" id="WP_133627381.1">
    <property type="nucleotide sequence ID" value="NZ_SOAZ01000004.1"/>
</dbReference>
<gene>
    <name evidence="6" type="ORF">EDD71_104106</name>
</gene>
<dbReference type="Pfam" id="PF01451">
    <property type="entry name" value="LMWPc"/>
    <property type="match status" value="1"/>
</dbReference>
<dbReference type="SMART" id="SM00226">
    <property type="entry name" value="LMWPc"/>
    <property type="match status" value="1"/>
</dbReference>
<sequence length="150" mass="16525">MKVLFVCTGNTCRSSMAEAIAKHYASINKLDIEVSSAGIYAVQGEKASQNAIKAMEEKGLDLTSHLSKPLSYDLLKSADLVLTMTEGHKLAILSRYPEFKEKVFTLGEYAGEDRDIIDPFGGDLNVYRACAFELENLIGKVFGKLREGRV</sequence>
<comment type="similarity">
    <text evidence="1">Belongs to the low molecular weight phosphotyrosine protein phosphatase family.</text>
</comment>
<protein>
    <submittedName>
        <fullName evidence="6">Protein-tyrosine phosphatase</fullName>
    </submittedName>
</protein>
<dbReference type="PANTHER" id="PTHR11717:SF31">
    <property type="entry name" value="LOW MOLECULAR WEIGHT PROTEIN-TYROSINE-PHOSPHATASE ETP-RELATED"/>
    <property type="match status" value="1"/>
</dbReference>
<feature type="active site" description="Nucleophile" evidence="4">
    <location>
        <position position="13"/>
    </location>
</feature>
<keyword evidence="3" id="KW-0904">Protein phosphatase</keyword>
<reference evidence="6 7" key="1">
    <citation type="submission" date="2019-03" db="EMBL/GenBank/DDBJ databases">
        <title>Genomic Encyclopedia of Type Strains, Phase IV (KMG-IV): sequencing the most valuable type-strain genomes for metagenomic binning, comparative biology and taxonomic classification.</title>
        <authorList>
            <person name="Goeker M."/>
        </authorList>
    </citation>
    <scope>NUCLEOTIDE SEQUENCE [LARGE SCALE GENOMIC DNA]</scope>
    <source>
        <strain evidence="6 7">DSM 24455</strain>
    </source>
</reference>
<proteinExistence type="inferred from homology"/>
<comment type="caution">
    <text evidence="6">The sequence shown here is derived from an EMBL/GenBank/DDBJ whole genome shotgun (WGS) entry which is preliminary data.</text>
</comment>
<dbReference type="InterPro" id="IPR050438">
    <property type="entry name" value="LMW_PTPase"/>
</dbReference>
<evidence type="ECO:0000259" key="5">
    <source>
        <dbReference type="SMART" id="SM00226"/>
    </source>
</evidence>
<dbReference type="SUPFAM" id="SSF52788">
    <property type="entry name" value="Phosphotyrosine protein phosphatases I"/>
    <property type="match status" value="1"/>
</dbReference>
<organism evidence="6 7">
    <name type="scientific">Fonticella tunisiensis</name>
    <dbReference type="NCBI Taxonomy" id="1096341"/>
    <lineage>
        <taxon>Bacteria</taxon>
        <taxon>Bacillati</taxon>
        <taxon>Bacillota</taxon>
        <taxon>Clostridia</taxon>
        <taxon>Eubacteriales</taxon>
        <taxon>Clostridiaceae</taxon>
        <taxon>Fonticella</taxon>
    </lineage>
</organism>
<evidence type="ECO:0000313" key="7">
    <source>
        <dbReference type="Proteomes" id="UP000295325"/>
    </source>
</evidence>
<feature type="active site" description="Proton donor" evidence="4">
    <location>
        <position position="118"/>
    </location>
</feature>
<dbReference type="GO" id="GO:0004725">
    <property type="term" value="F:protein tyrosine phosphatase activity"/>
    <property type="evidence" value="ECO:0007669"/>
    <property type="project" value="InterPro"/>
</dbReference>
<dbReference type="Gene3D" id="3.40.50.2300">
    <property type="match status" value="1"/>
</dbReference>
<dbReference type="AlphaFoldDB" id="A0A4R7KT41"/>
<dbReference type="Proteomes" id="UP000295325">
    <property type="component" value="Unassembled WGS sequence"/>
</dbReference>
<accession>A0A4R7KT41</accession>
<evidence type="ECO:0000256" key="2">
    <source>
        <dbReference type="ARBA" id="ARBA00022801"/>
    </source>
</evidence>
<dbReference type="InterPro" id="IPR023485">
    <property type="entry name" value="Ptyr_pPase"/>
</dbReference>
<dbReference type="PRINTS" id="PR00719">
    <property type="entry name" value="LMWPTPASE"/>
</dbReference>